<organism evidence="2 3">
    <name type="scientific">Fonsecaea erecta</name>
    <dbReference type="NCBI Taxonomy" id="1367422"/>
    <lineage>
        <taxon>Eukaryota</taxon>
        <taxon>Fungi</taxon>
        <taxon>Dikarya</taxon>
        <taxon>Ascomycota</taxon>
        <taxon>Pezizomycotina</taxon>
        <taxon>Eurotiomycetes</taxon>
        <taxon>Chaetothyriomycetidae</taxon>
        <taxon>Chaetothyriales</taxon>
        <taxon>Herpotrichiellaceae</taxon>
        <taxon>Fonsecaea</taxon>
    </lineage>
</organism>
<dbReference type="RefSeq" id="XP_018687198.1">
    <property type="nucleotide sequence ID" value="XM_018843458.1"/>
</dbReference>
<comment type="caution">
    <text evidence="2">The sequence shown here is derived from an EMBL/GenBank/DDBJ whole genome shotgun (WGS) entry which is preliminary data.</text>
</comment>
<keyword evidence="3" id="KW-1185">Reference proteome</keyword>
<evidence type="ECO:0000313" key="3">
    <source>
        <dbReference type="Proteomes" id="UP000078343"/>
    </source>
</evidence>
<evidence type="ECO:0000256" key="1">
    <source>
        <dbReference type="SAM" id="MobiDB-lite"/>
    </source>
</evidence>
<dbReference type="Proteomes" id="UP000078343">
    <property type="component" value="Unassembled WGS sequence"/>
</dbReference>
<feature type="compositionally biased region" description="Low complexity" evidence="1">
    <location>
        <begin position="166"/>
        <end position="181"/>
    </location>
</feature>
<feature type="region of interest" description="Disordered" evidence="1">
    <location>
        <begin position="161"/>
        <end position="190"/>
    </location>
</feature>
<gene>
    <name evidence="2" type="ORF">AYL99_11954</name>
</gene>
<dbReference type="GeneID" id="30016121"/>
<accession>A0A178Z2U3</accession>
<protein>
    <submittedName>
        <fullName evidence="2">Uncharacterized protein</fullName>
    </submittedName>
</protein>
<sequence>MPFPNSFKLKTLHLDGSAEDRAVQLRTALTEWLAKIDDIDKHASIIDFYRASQVALIETNTDISDDDRDDYEDAAEENICPGPGYKRQAYILVKEKKTGENQEEITFWYRRRWVRNDTEMSRLVVETLTAEMSETPAMQELETPNKLVTAGPETVINDSRNVGHLAAPASSASAPGSSATAFPIRSPAEK</sequence>
<name>A0A178Z2U3_9EURO</name>
<dbReference type="EMBL" id="LVYI01000019">
    <property type="protein sequence ID" value="OAP53831.1"/>
    <property type="molecule type" value="Genomic_DNA"/>
</dbReference>
<reference evidence="2 3" key="1">
    <citation type="submission" date="2016-04" db="EMBL/GenBank/DDBJ databases">
        <title>Draft genome of Fonsecaea erecta CBS 125763.</title>
        <authorList>
            <person name="Weiss V.A."/>
            <person name="Vicente V.A."/>
            <person name="Raittz R.T."/>
            <person name="Moreno L.F."/>
            <person name="De Souza E.M."/>
            <person name="Pedrosa F.O."/>
            <person name="Steffens M.B."/>
            <person name="Faoro H."/>
            <person name="Tadra-Sfeir M.Z."/>
            <person name="Najafzadeh M.J."/>
            <person name="Felipe M.S."/>
            <person name="Teixeira M."/>
            <person name="Sun J."/>
            <person name="Xi L."/>
            <person name="Gomes R."/>
            <person name="De Azevedo C.M."/>
            <person name="Salgado C.G."/>
            <person name="Da Silva M.B."/>
            <person name="Nascimento M.F."/>
            <person name="Queiroz-Telles F."/>
            <person name="Attili D.S."/>
            <person name="Gorbushina A."/>
        </authorList>
    </citation>
    <scope>NUCLEOTIDE SEQUENCE [LARGE SCALE GENOMIC DNA]</scope>
    <source>
        <strain evidence="2 3">CBS 125763</strain>
    </source>
</reference>
<evidence type="ECO:0000313" key="2">
    <source>
        <dbReference type="EMBL" id="OAP53831.1"/>
    </source>
</evidence>
<proteinExistence type="predicted"/>
<dbReference type="AlphaFoldDB" id="A0A178Z2U3"/>